<evidence type="ECO:0000256" key="5">
    <source>
        <dbReference type="ARBA" id="ARBA00019973"/>
    </source>
</evidence>
<evidence type="ECO:0000256" key="6">
    <source>
        <dbReference type="ARBA" id="ARBA00030980"/>
    </source>
</evidence>
<comment type="caution">
    <text evidence="12">The sequence shown here is derived from an EMBL/GenBank/DDBJ whole genome shotgun (WGS) entry which is preliminary data.</text>
</comment>
<organism evidence="12 13">
    <name type="scientific">Coniosporium apollinis</name>
    <dbReference type="NCBI Taxonomy" id="61459"/>
    <lineage>
        <taxon>Eukaryota</taxon>
        <taxon>Fungi</taxon>
        <taxon>Dikarya</taxon>
        <taxon>Ascomycota</taxon>
        <taxon>Pezizomycotina</taxon>
        <taxon>Dothideomycetes</taxon>
        <taxon>Dothideomycetes incertae sedis</taxon>
        <taxon>Coniosporium</taxon>
    </lineage>
</organism>
<dbReference type="PANTHER" id="PTHR44305">
    <property type="entry name" value="SI:DKEY-192D15.2-RELATED"/>
    <property type="match status" value="1"/>
</dbReference>
<reference evidence="12" key="1">
    <citation type="submission" date="2022-10" db="EMBL/GenBank/DDBJ databases">
        <title>Culturing micro-colonial fungi from biological soil crusts in the Mojave desert and describing Neophaeococcomyces mojavensis, and introducing the new genera and species Taxawa tesnikishii.</title>
        <authorList>
            <person name="Kurbessoian T."/>
            <person name="Stajich J.E."/>
        </authorList>
    </citation>
    <scope>NUCLEOTIDE SEQUENCE</scope>
    <source>
        <strain evidence="12">TK_1</strain>
    </source>
</reference>
<keyword evidence="13" id="KW-1185">Reference proteome</keyword>
<dbReference type="InterPro" id="IPR053083">
    <property type="entry name" value="TF_kinase-domain_protein"/>
</dbReference>
<comment type="function">
    <text evidence="1">Component of the EKC/KEOPS complex that is required for the formation of a threonylcarbamoyl group on adenosine at position 37 (t(6)A37) in tRNAs that read codons beginning with adenine. The complex is probably involved in the transfer of the threonylcarbamoyl moiety of threonylcarbamoyl-AMP (TC-AMP) to the N6 group of A37. BUD32 has ATPase activity in the context of the EKC/KEOPS complex and likely plays a supporting role to the catalytic subunit KAE1. The EKC/KEOPS complex also promotes both telomere uncapping and telomere elongation. The complex is required for efficient recruitment of transcriptional coactivators.</text>
</comment>
<evidence type="ECO:0000259" key="11">
    <source>
        <dbReference type="PROSITE" id="PS50011"/>
    </source>
</evidence>
<feature type="region of interest" description="Disordered" evidence="10">
    <location>
        <begin position="459"/>
        <end position="478"/>
    </location>
</feature>
<comment type="subunit">
    <text evidence="2">Component of the EKC/KEOPS complex composed of at least BUD32, CGI121, GON7, KAE1 and PCC1; the whole complex dimerizes.</text>
</comment>
<dbReference type="PROSITE" id="PS50011">
    <property type="entry name" value="PROTEIN_KINASE_DOM"/>
    <property type="match status" value="1"/>
</dbReference>
<dbReference type="Gene3D" id="1.10.510.10">
    <property type="entry name" value="Transferase(Phosphotransferase) domain 1"/>
    <property type="match status" value="1"/>
</dbReference>
<feature type="compositionally biased region" description="Polar residues" evidence="10">
    <location>
        <begin position="584"/>
        <end position="598"/>
    </location>
</feature>
<sequence>MSSRTLTNVVTPNSIALNALIYGYGGHSLVTPHTPLQQVWWTEERIKERVTRDFVSSKLRAEERGTLDQPLGFGDGLTDDTYLDWILERARRLFLILAEIGVPDQIFGVIDDSWDDDDLPIPPENVSRLALSYDYNVVLNRKFYQAQFTYLLRELHQGAHIDYGPNEMVPVEFVYKLPPAASLQSWPRIHFPGRPDEVFVRRRVSLGISDSGAALAAEQLKDIQTAKAAQHQHIAPIWASYTAKGAAYVITSFVGQHTLKTFIDWRAAPQYQRLPKRDRQVLLLTWLHCLSDALASLHSRGVCHTDIRPSNILIDRYNSIAFSDVGSLETFQQDKKHDHKESYDYGDPESHTPIVSPSNNIPMGARSDARSHKIFLHSKRSSEGSITHIAGRLGSAKSSRGGSANTSLSGFDFGFSRKPLDPVSDAPVTEKADIFSLGCIFLDILTFLLDKKPSEAIKHRSSKHKTAGRGGRGGSRVDTSYHANLDKVGTWIDVLDNLAMGQDDDLFRGVPYVLQLVRGMLSPNLKSRPTAVEVRDQLSDILVNYSWVVSLHCGSHGYDVGMPVRSISSRDGTEGSSPGLVRSRTVSSTESQSKSTPRSAGKSMWKFGFVVP</sequence>
<evidence type="ECO:0000256" key="10">
    <source>
        <dbReference type="SAM" id="MobiDB-lite"/>
    </source>
</evidence>
<dbReference type="SUPFAM" id="SSF56112">
    <property type="entry name" value="Protein kinase-like (PK-like)"/>
    <property type="match status" value="1"/>
</dbReference>
<dbReference type="InterPro" id="IPR011009">
    <property type="entry name" value="Kinase-like_dom_sf"/>
</dbReference>
<evidence type="ECO:0000256" key="7">
    <source>
        <dbReference type="ARBA" id="ARBA00033194"/>
    </source>
</evidence>
<dbReference type="PROSITE" id="PS00109">
    <property type="entry name" value="PROTEIN_KINASE_TYR"/>
    <property type="match status" value="1"/>
</dbReference>
<evidence type="ECO:0000256" key="4">
    <source>
        <dbReference type="ARBA" id="ARBA00013948"/>
    </source>
</evidence>
<evidence type="ECO:0000256" key="3">
    <source>
        <dbReference type="ARBA" id="ARBA00012513"/>
    </source>
</evidence>
<dbReference type="InterPro" id="IPR008266">
    <property type="entry name" value="Tyr_kinase_AS"/>
</dbReference>
<dbReference type="SMART" id="SM00220">
    <property type="entry name" value="S_TKc"/>
    <property type="match status" value="1"/>
</dbReference>
<gene>
    <name evidence="12" type="ORF">H2201_006287</name>
</gene>
<comment type="catalytic activity">
    <reaction evidence="9">
        <text>L-seryl-[protein] + ATP = O-phospho-L-seryl-[protein] + ADP + H(+)</text>
        <dbReference type="Rhea" id="RHEA:17989"/>
        <dbReference type="Rhea" id="RHEA-COMP:9863"/>
        <dbReference type="Rhea" id="RHEA-COMP:11604"/>
        <dbReference type="ChEBI" id="CHEBI:15378"/>
        <dbReference type="ChEBI" id="CHEBI:29999"/>
        <dbReference type="ChEBI" id="CHEBI:30616"/>
        <dbReference type="ChEBI" id="CHEBI:83421"/>
        <dbReference type="ChEBI" id="CHEBI:456216"/>
        <dbReference type="EC" id="2.7.11.1"/>
    </reaction>
</comment>
<feature type="region of interest" description="Disordered" evidence="10">
    <location>
        <begin position="336"/>
        <end position="362"/>
    </location>
</feature>
<proteinExistence type="predicted"/>
<dbReference type="InterPro" id="IPR000719">
    <property type="entry name" value="Prot_kinase_dom"/>
</dbReference>
<protein>
    <recommendedName>
        <fullName evidence="5">EKC/KEOPS complex subunit BUD32</fullName>
        <ecNumber evidence="3">2.7.11.1</ecNumber>
    </recommendedName>
    <alternativeName>
        <fullName evidence="6 7">Atypical Serine/threonine protein kinase BUD32</fullName>
    </alternativeName>
    <alternativeName>
        <fullName evidence="4">EKC/KEOPS complex subunit bud32</fullName>
    </alternativeName>
</protein>
<comment type="catalytic activity">
    <reaction evidence="8">
        <text>L-threonyl-[protein] + ATP = O-phospho-L-threonyl-[protein] + ADP + H(+)</text>
        <dbReference type="Rhea" id="RHEA:46608"/>
        <dbReference type="Rhea" id="RHEA-COMP:11060"/>
        <dbReference type="Rhea" id="RHEA-COMP:11605"/>
        <dbReference type="ChEBI" id="CHEBI:15378"/>
        <dbReference type="ChEBI" id="CHEBI:30013"/>
        <dbReference type="ChEBI" id="CHEBI:30616"/>
        <dbReference type="ChEBI" id="CHEBI:61977"/>
        <dbReference type="ChEBI" id="CHEBI:456216"/>
        <dbReference type="EC" id="2.7.11.1"/>
    </reaction>
</comment>
<evidence type="ECO:0000313" key="13">
    <source>
        <dbReference type="Proteomes" id="UP001172684"/>
    </source>
</evidence>
<feature type="region of interest" description="Disordered" evidence="10">
    <location>
        <begin position="569"/>
        <end position="602"/>
    </location>
</feature>
<evidence type="ECO:0000256" key="2">
    <source>
        <dbReference type="ARBA" id="ARBA00011534"/>
    </source>
</evidence>
<dbReference type="Pfam" id="PF00069">
    <property type="entry name" value="Pkinase"/>
    <property type="match status" value="1"/>
</dbReference>
<evidence type="ECO:0000313" key="12">
    <source>
        <dbReference type="EMBL" id="KAJ9661998.1"/>
    </source>
</evidence>
<accession>A0ABQ9NME2</accession>
<evidence type="ECO:0000256" key="8">
    <source>
        <dbReference type="ARBA" id="ARBA00047899"/>
    </source>
</evidence>
<evidence type="ECO:0000256" key="1">
    <source>
        <dbReference type="ARBA" id="ARBA00003747"/>
    </source>
</evidence>
<evidence type="ECO:0000256" key="9">
    <source>
        <dbReference type="ARBA" id="ARBA00048679"/>
    </source>
</evidence>
<name>A0ABQ9NME2_9PEZI</name>
<dbReference type="Proteomes" id="UP001172684">
    <property type="component" value="Unassembled WGS sequence"/>
</dbReference>
<dbReference type="EC" id="2.7.11.1" evidence="3"/>
<dbReference type="EMBL" id="JAPDRL010000053">
    <property type="protein sequence ID" value="KAJ9661998.1"/>
    <property type="molecule type" value="Genomic_DNA"/>
</dbReference>
<feature type="domain" description="Protein kinase" evidence="11">
    <location>
        <begin position="137"/>
        <end position="548"/>
    </location>
</feature>
<dbReference type="PANTHER" id="PTHR44305:SF24">
    <property type="entry name" value="TYROSINE-PROTEIN KINASE C03B1.5-RELATED"/>
    <property type="match status" value="1"/>
</dbReference>